<dbReference type="SUPFAM" id="SSF51556">
    <property type="entry name" value="Metallo-dependent hydrolases"/>
    <property type="match status" value="1"/>
</dbReference>
<sequence>MIDVSCFVGPGPLTSVSTPDSLEALLRAEGVVRAAVSPMPALFGGPEFPLPSSDFFTPVPIVEPGAEFSADGPAVRVRTARGAEAVKRACGAAGLVFILQLRVADPRNVPAELGLADVTLPDALALARAEPGVPMIVAGARVPELDAILAAAPSSVFAELSLAEQPDVVRRAVRTHGAHRLLMGTHAPFLTPAAARMKLAAARLSPAEHAAVSYRNAEALGF</sequence>
<protein>
    <submittedName>
        <fullName evidence="1">Uncharacterized protein</fullName>
    </submittedName>
</protein>
<organism evidence="1 2">
    <name type="scientific">Labedaea rhizosphaerae</name>
    <dbReference type="NCBI Taxonomy" id="598644"/>
    <lineage>
        <taxon>Bacteria</taxon>
        <taxon>Bacillati</taxon>
        <taxon>Actinomycetota</taxon>
        <taxon>Actinomycetes</taxon>
        <taxon>Pseudonocardiales</taxon>
        <taxon>Pseudonocardiaceae</taxon>
        <taxon>Labedaea</taxon>
    </lineage>
</organism>
<proteinExistence type="predicted"/>
<name>A0A4R6S5M0_LABRH</name>
<dbReference type="Gene3D" id="3.20.20.140">
    <property type="entry name" value="Metal-dependent hydrolases"/>
    <property type="match status" value="1"/>
</dbReference>
<evidence type="ECO:0000313" key="2">
    <source>
        <dbReference type="Proteomes" id="UP000295444"/>
    </source>
</evidence>
<dbReference type="Proteomes" id="UP000295444">
    <property type="component" value="Unassembled WGS sequence"/>
</dbReference>
<dbReference type="InterPro" id="IPR032466">
    <property type="entry name" value="Metal_Hydrolase"/>
</dbReference>
<accession>A0A4R6S5M0</accession>
<dbReference type="AlphaFoldDB" id="A0A4R6S5M0"/>
<gene>
    <name evidence="1" type="ORF">EV186_105183</name>
</gene>
<keyword evidence="2" id="KW-1185">Reference proteome</keyword>
<dbReference type="RefSeq" id="WP_133852355.1">
    <property type="nucleotide sequence ID" value="NZ_SNXZ01000005.1"/>
</dbReference>
<reference evidence="1 2" key="1">
    <citation type="submission" date="2019-03" db="EMBL/GenBank/DDBJ databases">
        <title>Genomic Encyclopedia of Type Strains, Phase IV (KMG-IV): sequencing the most valuable type-strain genomes for metagenomic binning, comparative biology and taxonomic classification.</title>
        <authorList>
            <person name="Goeker M."/>
        </authorList>
    </citation>
    <scope>NUCLEOTIDE SEQUENCE [LARGE SCALE GENOMIC DNA]</scope>
    <source>
        <strain evidence="1 2">DSM 45361</strain>
    </source>
</reference>
<dbReference type="EMBL" id="SNXZ01000005">
    <property type="protein sequence ID" value="TDP94951.1"/>
    <property type="molecule type" value="Genomic_DNA"/>
</dbReference>
<comment type="caution">
    <text evidence="1">The sequence shown here is derived from an EMBL/GenBank/DDBJ whole genome shotgun (WGS) entry which is preliminary data.</text>
</comment>
<evidence type="ECO:0000313" key="1">
    <source>
        <dbReference type="EMBL" id="TDP94951.1"/>
    </source>
</evidence>